<sequence length="140" mass="16592">MQPIIFICATMWHETYEEMKTLLTSLLRLDYDYACRRHGLQSNINEDEFDIDTHIFFDDAFESIEGSRKGYNAFVITLDHAVNDVIREHYSVDLELKPVSEFKTPYGCQKVWTLPGKSKLTVHFKDKKLIRNKKRWSQKN</sequence>
<gene>
    <name evidence="4" type="ORF">KUTeg_012015</name>
</gene>
<comment type="subcellular location">
    <subcellularLocation>
        <location evidence="1">Membrane</location>
        <topology evidence="1">Multi-pass membrane protein</topology>
    </subcellularLocation>
</comment>
<keyword evidence="3" id="KW-0472">Membrane</keyword>
<dbReference type="PANTHER" id="PTHR22914">
    <property type="entry name" value="CHITIN SYNTHASE"/>
    <property type="match status" value="1"/>
</dbReference>
<protein>
    <submittedName>
        <fullName evidence="4">Uncharacterized protein</fullName>
    </submittedName>
</protein>
<evidence type="ECO:0000313" key="5">
    <source>
        <dbReference type="Proteomes" id="UP001217089"/>
    </source>
</evidence>
<dbReference type="InterPro" id="IPR004835">
    <property type="entry name" value="Chitin_synth"/>
</dbReference>
<keyword evidence="2" id="KW-0812">Transmembrane</keyword>
<keyword evidence="5" id="KW-1185">Reference proteome</keyword>
<comment type="caution">
    <text evidence="4">The sequence shown here is derived from an EMBL/GenBank/DDBJ whole genome shotgun (WGS) entry which is preliminary data.</text>
</comment>
<dbReference type="PANTHER" id="PTHR22914:SF42">
    <property type="entry name" value="CHITIN SYNTHASE"/>
    <property type="match status" value="1"/>
</dbReference>
<name>A0ABQ9F1W9_TEGGR</name>
<proteinExistence type="predicted"/>
<reference evidence="4 5" key="1">
    <citation type="submission" date="2022-12" db="EMBL/GenBank/DDBJ databases">
        <title>Chromosome-level genome of Tegillarca granosa.</title>
        <authorList>
            <person name="Kim J."/>
        </authorList>
    </citation>
    <scope>NUCLEOTIDE SEQUENCE [LARGE SCALE GENOMIC DNA]</scope>
    <source>
        <strain evidence="4">Teg-2019</strain>
        <tissue evidence="4">Adductor muscle</tissue>
    </source>
</reference>
<evidence type="ECO:0000256" key="2">
    <source>
        <dbReference type="ARBA" id="ARBA00022692"/>
    </source>
</evidence>
<organism evidence="4 5">
    <name type="scientific">Tegillarca granosa</name>
    <name type="common">Malaysian cockle</name>
    <name type="synonym">Anadara granosa</name>
    <dbReference type="NCBI Taxonomy" id="220873"/>
    <lineage>
        <taxon>Eukaryota</taxon>
        <taxon>Metazoa</taxon>
        <taxon>Spiralia</taxon>
        <taxon>Lophotrochozoa</taxon>
        <taxon>Mollusca</taxon>
        <taxon>Bivalvia</taxon>
        <taxon>Autobranchia</taxon>
        <taxon>Pteriomorphia</taxon>
        <taxon>Arcoida</taxon>
        <taxon>Arcoidea</taxon>
        <taxon>Arcidae</taxon>
        <taxon>Tegillarca</taxon>
    </lineage>
</organism>
<evidence type="ECO:0000313" key="4">
    <source>
        <dbReference type="EMBL" id="KAJ8310150.1"/>
    </source>
</evidence>
<evidence type="ECO:0000256" key="3">
    <source>
        <dbReference type="ARBA" id="ARBA00023136"/>
    </source>
</evidence>
<evidence type="ECO:0000256" key="1">
    <source>
        <dbReference type="ARBA" id="ARBA00004141"/>
    </source>
</evidence>
<dbReference type="Proteomes" id="UP001217089">
    <property type="component" value="Unassembled WGS sequence"/>
</dbReference>
<dbReference type="EMBL" id="JARBDR010000640">
    <property type="protein sequence ID" value="KAJ8310150.1"/>
    <property type="molecule type" value="Genomic_DNA"/>
</dbReference>
<accession>A0ABQ9F1W9</accession>